<sequence>MAHIACLPAPSLSPVSLILINIEILTRQPSEERPMRCPAIDRGILAIPGLDIGDKTGFVAVSHTQVPRPRRCDPLASLDKIDKDYAGR</sequence>
<dbReference type="AlphaFoldDB" id="A0A067T840"/>
<organism evidence="1 2">
    <name type="scientific">Galerina marginata (strain CBS 339.88)</name>
    <dbReference type="NCBI Taxonomy" id="685588"/>
    <lineage>
        <taxon>Eukaryota</taxon>
        <taxon>Fungi</taxon>
        <taxon>Dikarya</taxon>
        <taxon>Basidiomycota</taxon>
        <taxon>Agaricomycotina</taxon>
        <taxon>Agaricomycetes</taxon>
        <taxon>Agaricomycetidae</taxon>
        <taxon>Agaricales</taxon>
        <taxon>Agaricineae</taxon>
        <taxon>Strophariaceae</taxon>
        <taxon>Galerina</taxon>
    </lineage>
</organism>
<accession>A0A067T840</accession>
<gene>
    <name evidence="1" type="ORF">GALMADRAFT_223554</name>
</gene>
<name>A0A067T840_GALM3</name>
<reference evidence="2" key="1">
    <citation type="journal article" date="2014" name="Proc. Natl. Acad. Sci. U.S.A.">
        <title>Extensive sampling of basidiomycete genomes demonstrates inadequacy of the white-rot/brown-rot paradigm for wood decay fungi.</title>
        <authorList>
            <person name="Riley R."/>
            <person name="Salamov A.A."/>
            <person name="Brown D.W."/>
            <person name="Nagy L.G."/>
            <person name="Floudas D."/>
            <person name="Held B.W."/>
            <person name="Levasseur A."/>
            <person name="Lombard V."/>
            <person name="Morin E."/>
            <person name="Otillar R."/>
            <person name="Lindquist E.A."/>
            <person name="Sun H."/>
            <person name="LaButti K.M."/>
            <person name="Schmutz J."/>
            <person name="Jabbour D."/>
            <person name="Luo H."/>
            <person name="Baker S.E."/>
            <person name="Pisabarro A.G."/>
            <person name="Walton J.D."/>
            <person name="Blanchette R.A."/>
            <person name="Henrissat B."/>
            <person name="Martin F."/>
            <person name="Cullen D."/>
            <person name="Hibbett D.S."/>
            <person name="Grigoriev I.V."/>
        </authorList>
    </citation>
    <scope>NUCLEOTIDE SEQUENCE [LARGE SCALE GENOMIC DNA]</scope>
    <source>
        <strain evidence="2">CBS 339.88</strain>
    </source>
</reference>
<keyword evidence="2" id="KW-1185">Reference proteome</keyword>
<dbReference type="Proteomes" id="UP000027222">
    <property type="component" value="Unassembled WGS sequence"/>
</dbReference>
<proteinExistence type="predicted"/>
<dbReference type="EMBL" id="KL142373">
    <property type="protein sequence ID" value="KDR79306.1"/>
    <property type="molecule type" value="Genomic_DNA"/>
</dbReference>
<protein>
    <submittedName>
        <fullName evidence="1">Uncharacterized protein</fullName>
    </submittedName>
</protein>
<dbReference type="HOGENOM" id="CLU_2469252_0_0_1"/>
<evidence type="ECO:0000313" key="1">
    <source>
        <dbReference type="EMBL" id="KDR79306.1"/>
    </source>
</evidence>
<evidence type="ECO:0000313" key="2">
    <source>
        <dbReference type="Proteomes" id="UP000027222"/>
    </source>
</evidence>